<dbReference type="Gene3D" id="3.40.50.300">
    <property type="entry name" value="P-loop containing nucleotide triphosphate hydrolases"/>
    <property type="match status" value="1"/>
</dbReference>
<dbReference type="KEGG" id="pbf:CFX0092_A0579"/>
<keyword evidence="7" id="KW-0378">Hydrolase</keyword>
<comment type="subcellular location">
    <subcellularLocation>
        <location evidence="1">Cell membrane</location>
        <topology evidence="1">Peripheral membrane protein</topology>
        <orientation evidence="1">Cytoplasmic side</orientation>
    </subcellularLocation>
</comment>
<evidence type="ECO:0000256" key="5">
    <source>
        <dbReference type="SAM" id="MobiDB-lite"/>
    </source>
</evidence>
<dbReference type="PANTHER" id="PTHR43582">
    <property type="entry name" value="LINEARMYCIN RESISTANCE ATP-BINDING PROTEIN LNRL"/>
    <property type="match status" value="1"/>
</dbReference>
<dbReference type="OrthoDB" id="9767778at2"/>
<feature type="domain" description="ABC transporter" evidence="6">
    <location>
        <begin position="6"/>
        <end position="238"/>
    </location>
</feature>
<sequence>MTTGHIAVQNLVKRYPGNVVAVDDITLSVDEGLIFGFLGPNGAGKSTTIKILTTFALPTSGRATVGGYDVVTEADKVRRIAGVALQDIGLDPLMKPYELLMLQIRMFGATSAQARARATELLDLVGLSEVTDRRVGTYSGGMRRRLDLALALAHEPRVLFLDEPTTGLDPASRRDVWEEVRRLNRQLGMTIFLTTQYLEEADELANIVAIIDKGRIAVQGTPSKLKSELGNESINLAFEERQTAELAQKRLAELSPRVQIDRDIVRLYMDNAAEAIPGVINLLREDQIAPLSLTLTQPTLDDVFLRVTGQRLKDDSPEMAPTPANGNGHKRNR</sequence>
<evidence type="ECO:0000259" key="6">
    <source>
        <dbReference type="PROSITE" id="PS50893"/>
    </source>
</evidence>
<dbReference type="GO" id="GO:1900753">
    <property type="term" value="P:doxorubicin transport"/>
    <property type="evidence" value="ECO:0007669"/>
    <property type="project" value="InterPro"/>
</dbReference>
<evidence type="ECO:0000256" key="4">
    <source>
        <dbReference type="ARBA" id="ARBA00049985"/>
    </source>
</evidence>
<keyword evidence="2" id="KW-0547">Nucleotide-binding</keyword>
<comment type="similarity">
    <text evidence="4">Belongs to the ABC transporter superfamily. Drug exporter-1 (DrugE1) (TC 3.A.1.105) family.</text>
</comment>
<name>A0A170PEA0_9CHLR</name>
<dbReference type="PROSITE" id="PS50893">
    <property type="entry name" value="ABC_TRANSPORTER_2"/>
    <property type="match status" value="1"/>
</dbReference>
<evidence type="ECO:0000256" key="2">
    <source>
        <dbReference type="ARBA" id="ARBA00022741"/>
    </source>
</evidence>
<evidence type="ECO:0000256" key="1">
    <source>
        <dbReference type="ARBA" id="ARBA00004413"/>
    </source>
</evidence>
<feature type="region of interest" description="Disordered" evidence="5">
    <location>
        <begin position="311"/>
        <end position="333"/>
    </location>
</feature>
<evidence type="ECO:0000256" key="3">
    <source>
        <dbReference type="ARBA" id="ARBA00022840"/>
    </source>
</evidence>
<protein>
    <submittedName>
        <fullName evidence="7">Daunorubicin/doxorubicin resistance ATP-binding protein DrrA</fullName>
        <ecNumber evidence="7">3.6.3.-</ecNumber>
    </submittedName>
</protein>
<dbReference type="PROSITE" id="PS00211">
    <property type="entry name" value="ABC_TRANSPORTER_1"/>
    <property type="match status" value="1"/>
</dbReference>
<dbReference type="RefSeq" id="WP_095042067.1">
    <property type="nucleotide sequence ID" value="NZ_LN890655.1"/>
</dbReference>
<dbReference type="EC" id="3.6.3.-" evidence="7"/>
<dbReference type="GO" id="GO:0016887">
    <property type="term" value="F:ATP hydrolysis activity"/>
    <property type="evidence" value="ECO:0007669"/>
    <property type="project" value="InterPro"/>
</dbReference>
<dbReference type="InterPro" id="IPR003439">
    <property type="entry name" value="ABC_transporter-like_ATP-bd"/>
</dbReference>
<dbReference type="GO" id="GO:0005886">
    <property type="term" value="C:plasma membrane"/>
    <property type="evidence" value="ECO:0007669"/>
    <property type="project" value="UniProtKB-SubCell"/>
</dbReference>
<keyword evidence="8" id="KW-1185">Reference proteome</keyword>
<dbReference type="SMART" id="SM00382">
    <property type="entry name" value="AAA"/>
    <property type="match status" value="1"/>
</dbReference>
<dbReference type="InterPro" id="IPR005894">
    <property type="entry name" value="DrrA"/>
</dbReference>
<dbReference type="InterPro" id="IPR003593">
    <property type="entry name" value="AAA+_ATPase"/>
</dbReference>
<evidence type="ECO:0000313" key="7">
    <source>
        <dbReference type="EMBL" id="CUS02457.2"/>
    </source>
</evidence>
<dbReference type="InterPro" id="IPR027417">
    <property type="entry name" value="P-loop_NTPase"/>
</dbReference>
<dbReference type="InterPro" id="IPR017871">
    <property type="entry name" value="ABC_transporter-like_CS"/>
</dbReference>
<dbReference type="Pfam" id="PF00005">
    <property type="entry name" value="ABC_tran"/>
    <property type="match status" value="1"/>
</dbReference>
<dbReference type="NCBIfam" id="TIGR01188">
    <property type="entry name" value="drrA"/>
    <property type="match status" value="1"/>
</dbReference>
<dbReference type="GO" id="GO:0005524">
    <property type="term" value="F:ATP binding"/>
    <property type="evidence" value="ECO:0007669"/>
    <property type="project" value="UniProtKB-KW"/>
</dbReference>
<dbReference type="GO" id="GO:0043215">
    <property type="term" value="P:daunorubicin transport"/>
    <property type="evidence" value="ECO:0007669"/>
    <property type="project" value="InterPro"/>
</dbReference>
<dbReference type="PANTHER" id="PTHR43582:SF5">
    <property type="entry name" value="ABC TRANSPORTER"/>
    <property type="match status" value="1"/>
</dbReference>
<dbReference type="Proteomes" id="UP000215027">
    <property type="component" value="Chromosome I"/>
</dbReference>
<keyword evidence="3 7" id="KW-0067">ATP-binding</keyword>
<reference evidence="7" key="1">
    <citation type="submission" date="2016-01" db="EMBL/GenBank/DDBJ databases">
        <authorList>
            <person name="Mcilroy J.S."/>
            <person name="Karst M S."/>
            <person name="Albertsen M."/>
        </authorList>
    </citation>
    <scope>NUCLEOTIDE SEQUENCE</scope>
    <source>
        <strain evidence="7">Cfx-K</strain>
    </source>
</reference>
<dbReference type="AlphaFoldDB" id="A0A170PEA0"/>
<proteinExistence type="inferred from homology"/>
<evidence type="ECO:0000313" key="8">
    <source>
        <dbReference type="Proteomes" id="UP000215027"/>
    </source>
</evidence>
<accession>A0A170PEA0</accession>
<organism evidence="7 8">
    <name type="scientific">Candidatus Promineifilum breve</name>
    <dbReference type="NCBI Taxonomy" id="1806508"/>
    <lineage>
        <taxon>Bacteria</taxon>
        <taxon>Bacillati</taxon>
        <taxon>Chloroflexota</taxon>
        <taxon>Ardenticatenia</taxon>
        <taxon>Candidatus Promineifilales</taxon>
        <taxon>Candidatus Promineifilaceae</taxon>
        <taxon>Candidatus Promineifilum</taxon>
    </lineage>
</organism>
<dbReference type="EMBL" id="LN890655">
    <property type="protein sequence ID" value="CUS02457.2"/>
    <property type="molecule type" value="Genomic_DNA"/>
</dbReference>
<gene>
    <name evidence="7" type="primary">drrA</name>
    <name evidence="7" type="ORF">CFX0092_A0579</name>
</gene>
<dbReference type="SUPFAM" id="SSF52540">
    <property type="entry name" value="P-loop containing nucleoside triphosphate hydrolases"/>
    <property type="match status" value="1"/>
</dbReference>